<organism evidence="4 5">
    <name type="scientific">Laetiporus sulphureus 93-53</name>
    <dbReference type="NCBI Taxonomy" id="1314785"/>
    <lineage>
        <taxon>Eukaryota</taxon>
        <taxon>Fungi</taxon>
        <taxon>Dikarya</taxon>
        <taxon>Basidiomycota</taxon>
        <taxon>Agaricomycotina</taxon>
        <taxon>Agaricomycetes</taxon>
        <taxon>Polyporales</taxon>
        <taxon>Laetiporus</taxon>
    </lineage>
</organism>
<keyword evidence="3" id="KW-0732">Signal</keyword>
<feature type="region of interest" description="Disordered" evidence="1">
    <location>
        <begin position="364"/>
        <end position="457"/>
    </location>
</feature>
<keyword evidence="2" id="KW-1133">Transmembrane helix</keyword>
<feature type="compositionally biased region" description="Low complexity" evidence="1">
    <location>
        <begin position="46"/>
        <end position="63"/>
    </location>
</feature>
<feature type="compositionally biased region" description="Low complexity" evidence="1">
    <location>
        <begin position="376"/>
        <end position="397"/>
    </location>
</feature>
<keyword evidence="2" id="KW-0812">Transmembrane</keyword>
<keyword evidence="5" id="KW-1185">Reference proteome</keyword>
<gene>
    <name evidence="4" type="ORF">LAESUDRAFT_726238</name>
</gene>
<feature type="compositionally biased region" description="Polar residues" evidence="1">
    <location>
        <begin position="223"/>
        <end position="235"/>
    </location>
</feature>
<evidence type="ECO:0000256" key="2">
    <source>
        <dbReference type="SAM" id="Phobius"/>
    </source>
</evidence>
<keyword evidence="2" id="KW-0472">Membrane</keyword>
<sequence length="532" mass="54747">MSLVHQSLFHVLLLSVCSLCILAAPTLSGAPQTIIELPSVLPTTPNVETTTATSSAPPASSLSSPPPTSSAPSADVFVFELAGGSPSWIATTEIILRIPQSSDTALGVSASPISTSDTQDSAALSANTAAQSSNSVMPTSLLVADPMDAPTTSAATRTTLYVPPTSTDSAAVLQDAVTSASTGLPPVLSLSKTSSAASSIPVSSTHTSSYVTGSASMDDPNPTAETRTTSNAASQTSRRSAILAAFLTIGTLAMLGITMVCMRCKLPCRGRRVKGNGKKVRFADPDEEQAQQVPSMYGEKDEKTSVIPGPPTPTEIILPSLPQQPSSSTPNLQPDWRVYAPSVEGQFEDVTHILSTSAFAPIEAEGGSPGADSVLSGASEDSSRAASSGRASGGAVSLTAESYKSCESRYSSPSLERQSRDGPPDSGSSDSMHLSPTFHHSPSPPASELIQTPDPGMGVAFVPLEHVGGKEAHKLVRGRPESDEVDEVGSEWDVAKAYGAHSSVGQESVLSVVVENMESVEVGGRKCVLVQG</sequence>
<feature type="region of interest" description="Disordered" evidence="1">
    <location>
        <begin position="195"/>
        <end position="235"/>
    </location>
</feature>
<dbReference type="OrthoDB" id="2758596at2759"/>
<reference evidence="4 5" key="1">
    <citation type="journal article" date="2016" name="Mol. Biol. Evol.">
        <title>Comparative Genomics of Early-Diverging Mushroom-Forming Fungi Provides Insights into the Origins of Lignocellulose Decay Capabilities.</title>
        <authorList>
            <person name="Nagy L.G."/>
            <person name="Riley R."/>
            <person name="Tritt A."/>
            <person name="Adam C."/>
            <person name="Daum C."/>
            <person name="Floudas D."/>
            <person name="Sun H."/>
            <person name="Yadav J.S."/>
            <person name="Pangilinan J."/>
            <person name="Larsson K.H."/>
            <person name="Matsuura K."/>
            <person name="Barry K."/>
            <person name="Labutti K."/>
            <person name="Kuo R."/>
            <person name="Ohm R.A."/>
            <person name="Bhattacharya S.S."/>
            <person name="Shirouzu T."/>
            <person name="Yoshinaga Y."/>
            <person name="Martin F.M."/>
            <person name="Grigoriev I.V."/>
            <person name="Hibbett D.S."/>
        </authorList>
    </citation>
    <scope>NUCLEOTIDE SEQUENCE [LARGE SCALE GENOMIC DNA]</scope>
    <source>
        <strain evidence="4 5">93-53</strain>
    </source>
</reference>
<dbReference type="GeneID" id="63826018"/>
<feature type="region of interest" description="Disordered" evidence="1">
    <location>
        <begin position="46"/>
        <end position="68"/>
    </location>
</feature>
<evidence type="ECO:0000256" key="1">
    <source>
        <dbReference type="SAM" id="MobiDB-lite"/>
    </source>
</evidence>
<feature type="compositionally biased region" description="Low complexity" evidence="1">
    <location>
        <begin position="318"/>
        <end position="334"/>
    </location>
</feature>
<feature type="compositionally biased region" description="Low complexity" evidence="1">
    <location>
        <begin position="195"/>
        <end position="209"/>
    </location>
</feature>
<evidence type="ECO:0000313" key="4">
    <source>
        <dbReference type="EMBL" id="KZT06036.1"/>
    </source>
</evidence>
<feature type="transmembrane region" description="Helical" evidence="2">
    <location>
        <begin position="241"/>
        <end position="262"/>
    </location>
</feature>
<dbReference type="Proteomes" id="UP000076871">
    <property type="component" value="Unassembled WGS sequence"/>
</dbReference>
<dbReference type="AlphaFoldDB" id="A0A165E0Y8"/>
<feature type="signal peptide" evidence="3">
    <location>
        <begin position="1"/>
        <end position="23"/>
    </location>
</feature>
<accession>A0A165E0Y8</accession>
<dbReference type="EMBL" id="KV427626">
    <property type="protein sequence ID" value="KZT06036.1"/>
    <property type="molecule type" value="Genomic_DNA"/>
</dbReference>
<name>A0A165E0Y8_9APHY</name>
<evidence type="ECO:0000313" key="5">
    <source>
        <dbReference type="Proteomes" id="UP000076871"/>
    </source>
</evidence>
<proteinExistence type="predicted"/>
<protein>
    <submittedName>
        <fullName evidence="4">Uncharacterized protein</fullName>
    </submittedName>
</protein>
<feature type="chain" id="PRO_5007856928" evidence="3">
    <location>
        <begin position="24"/>
        <end position="532"/>
    </location>
</feature>
<dbReference type="RefSeq" id="XP_040763776.1">
    <property type="nucleotide sequence ID" value="XM_040908989.1"/>
</dbReference>
<feature type="region of interest" description="Disordered" evidence="1">
    <location>
        <begin position="107"/>
        <end position="131"/>
    </location>
</feature>
<feature type="region of interest" description="Disordered" evidence="1">
    <location>
        <begin position="286"/>
        <end position="335"/>
    </location>
</feature>
<feature type="compositionally biased region" description="Polar residues" evidence="1">
    <location>
        <begin position="111"/>
        <end position="131"/>
    </location>
</feature>
<dbReference type="InParanoid" id="A0A165E0Y8"/>
<evidence type="ECO:0000256" key="3">
    <source>
        <dbReference type="SAM" id="SignalP"/>
    </source>
</evidence>